<gene>
    <name evidence="9" type="ORF">VNO80_15082</name>
</gene>
<dbReference type="InterPro" id="IPR011009">
    <property type="entry name" value="Kinase-like_dom_sf"/>
</dbReference>
<comment type="catalytic activity">
    <reaction evidence="8">
        <text>L-seryl-[protein] + ATP = O-phospho-L-seryl-[protein] + ADP + H(+)</text>
        <dbReference type="Rhea" id="RHEA:17989"/>
        <dbReference type="Rhea" id="RHEA-COMP:9863"/>
        <dbReference type="Rhea" id="RHEA-COMP:11604"/>
        <dbReference type="ChEBI" id="CHEBI:15378"/>
        <dbReference type="ChEBI" id="CHEBI:29999"/>
        <dbReference type="ChEBI" id="CHEBI:30616"/>
        <dbReference type="ChEBI" id="CHEBI:83421"/>
        <dbReference type="ChEBI" id="CHEBI:456216"/>
        <dbReference type="EC" id="2.7.11.1"/>
    </reaction>
</comment>
<evidence type="ECO:0000256" key="6">
    <source>
        <dbReference type="ARBA" id="ARBA00022840"/>
    </source>
</evidence>
<keyword evidence="10" id="KW-1185">Reference proteome</keyword>
<keyword evidence="2" id="KW-0723">Serine/threonine-protein kinase</keyword>
<dbReference type="EMBL" id="JAYMYR010000006">
    <property type="protein sequence ID" value="KAK7355820.1"/>
    <property type="molecule type" value="Genomic_DNA"/>
</dbReference>
<proteinExistence type="predicted"/>
<dbReference type="PANTHER" id="PTHR45637">
    <property type="entry name" value="FLIPPASE KINASE 1-RELATED"/>
    <property type="match status" value="1"/>
</dbReference>
<comment type="caution">
    <text evidence="9">The sequence shown here is derived from an EMBL/GenBank/DDBJ whole genome shotgun (WGS) entry which is preliminary data.</text>
</comment>
<organism evidence="9 10">
    <name type="scientific">Phaseolus coccineus</name>
    <name type="common">Scarlet runner bean</name>
    <name type="synonym">Phaseolus multiflorus</name>
    <dbReference type="NCBI Taxonomy" id="3886"/>
    <lineage>
        <taxon>Eukaryota</taxon>
        <taxon>Viridiplantae</taxon>
        <taxon>Streptophyta</taxon>
        <taxon>Embryophyta</taxon>
        <taxon>Tracheophyta</taxon>
        <taxon>Spermatophyta</taxon>
        <taxon>Magnoliopsida</taxon>
        <taxon>eudicotyledons</taxon>
        <taxon>Gunneridae</taxon>
        <taxon>Pentapetalae</taxon>
        <taxon>rosids</taxon>
        <taxon>fabids</taxon>
        <taxon>Fabales</taxon>
        <taxon>Fabaceae</taxon>
        <taxon>Papilionoideae</taxon>
        <taxon>50 kb inversion clade</taxon>
        <taxon>NPAAA clade</taxon>
        <taxon>indigoferoid/millettioid clade</taxon>
        <taxon>Phaseoleae</taxon>
        <taxon>Phaseolus</taxon>
    </lineage>
</organism>
<evidence type="ECO:0000313" key="10">
    <source>
        <dbReference type="Proteomes" id="UP001374584"/>
    </source>
</evidence>
<protein>
    <recommendedName>
        <fullName evidence="1">non-specific serine/threonine protein kinase</fullName>
        <ecNumber evidence="1">2.7.11.1</ecNumber>
    </recommendedName>
</protein>
<dbReference type="GO" id="GO:0005524">
    <property type="term" value="F:ATP binding"/>
    <property type="evidence" value="ECO:0007669"/>
    <property type="project" value="UniProtKB-KW"/>
</dbReference>
<evidence type="ECO:0000256" key="8">
    <source>
        <dbReference type="ARBA" id="ARBA00048679"/>
    </source>
</evidence>
<dbReference type="SUPFAM" id="SSF56112">
    <property type="entry name" value="Protein kinase-like (PK-like)"/>
    <property type="match status" value="1"/>
</dbReference>
<accession>A0AAN9QYZ6</accession>
<evidence type="ECO:0000256" key="3">
    <source>
        <dbReference type="ARBA" id="ARBA00022679"/>
    </source>
</evidence>
<evidence type="ECO:0000256" key="4">
    <source>
        <dbReference type="ARBA" id="ARBA00022741"/>
    </source>
</evidence>
<dbReference type="AlphaFoldDB" id="A0AAN9QYZ6"/>
<comment type="catalytic activity">
    <reaction evidence="7">
        <text>L-threonyl-[protein] + ATP = O-phospho-L-threonyl-[protein] + ADP + H(+)</text>
        <dbReference type="Rhea" id="RHEA:46608"/>
        <dbReference type="Rhea" id="RHEA-COMP:11060"/>
        <dbReference type="Rhea" id="RHEA-COMP:11605"/>
        <dbReference type="ChEBI" id="CHEBI:15378"/>
        <dbReference type="ChEBI" id="CHEBI:30013"/>
        <dbReference type="ChEBI" id="CHEBI:30616"/>
        <dbReference type="ChEBI" id="CHEBI:61977"/>
        <dbReference type="ChEBI" id="CHEBI:456216"/>
        <dbReference type="EC" id="2.7.11.1"/>
    </reaction>
</comment>
<keyword evidence="4" id="KW-0547">Nucleotide-binding</keyword>
<dbReference type="Gene3D" id="1.10.510.10">
    <property type="entry name" value="Transferase(Phosphotransferase) domain 1"/>
    <property type="match status" value="1"/>
</dbReference>
<name>A0AAN9QYZ6_PHACN</name>
<keyword evidence="3" id="KW-0808">Transferase</keyword>
<keyword evidence="6" id="KW-0067">ATP-binding</keyword>
<evidence type="ECO:0000256" key="5">
    <source>
        <dbReference type="ARBA" id="ARBA00022777"/>
    </source>
</evidence>
<dbReference type="Proteomes" id="UP001374584">
    <property type="component" value="Unassembled WGS sequence"/>
</dbReference>
<reference evidence="9 10" key="1">
    <citation type="submission" date="2024-01" db="EMBL/GenBank/DDBJ databases">
        <title>The genomes of 5 underutilized Papilionoideae crops provide insights into root nodulation and disease resistanc.</title>
        <authorList>
            <person name="Jiang F."/>
        </authorList>
    </citation>
    <scope>NUCLEOTIDE SEQUENCE [LARGE SCALE GENOMIC DNA]</scope>
    <source>
        <strain evidence="9">JINMINGXINNONG_FW02</strain>
        <tissue evidence="9">Leaves</tissue>
    </source>
</reference>
<keyword evidence="5" id="KW-0418">Kinase</keyword>
<sequence length="205" mass="23095">MVVSAARACGMTFAGGTQMSGKLGSIRPAILKQNQRCSSVASSRISRMHACTIHSTTSEAVFFNGERSNLFIDIEEYVSLKVVCNDNHELVVDWWAFKILIYEMIYGTTPFKGKNHKEPLEFIGKRIAFTYLIEELLTKDSTRKQNVCEEAVANSSHLSLLQSLKAEEEQAVIDPELVEIAFATLETPFYTWESLYHHLVAYMSS</sequence>
<evidence type="ECO:0000256" key="2">
    <source>
        <dbReference type="ARBA" id="ARBA00022527"/>
    </source>
</evidence>
<evidence type="ECO:0000256" key="1">
    <source>
        <dbReference type="ARBA" id="ARBA00012513"/>
    </source>
</evidence>
<evidence type="ECO:0000313" key="9">
    <source>
        <dbReference type="EMBL" id="KAK7355820.1"/>
    </source>
</evidence>
<evidence type="ECO:0000256" key="7">
    <source>
        <dbReference type="ARBA" id="ARBA00047899"/>
    </source>
</evidence>
<dbReference type="GO" id="GO:0004674">
    <property type="term" value="F:protein serine/threonine kinase activity"/>
    <property type="evidence" value="ECO:0007669"/>
    <property type="project" value="UniProtKB-KW"/>
</dbReference>
<dbReference type="EC" id="2.7.11.1" evidence="1"/>